<sequence>MEATRQRLAARARENRAQRRGAPQQAKTTQQLYNSHETGQEAPALKPVLPETDEEWGEALRASYELPQPKVRVVKVQGQQPTAPPLPEFPPLVELLDVEALRPTRGRGARGAGAGAFAALLDFLARYVVTVCPQRYLHAGGSLRQVVLHLSSEMLAATLGCNEATAWRWTQQLEGLGYLQARPHYSNRTNKDGKRVTAIDGTLYAIRLEVGHQAYLSYEDLTRQYRDLDADRDAGRTAHRAITAAKKLENKNTVLDDENKMQGSTNSSITTRYLREQLQAWAVTPGQVKPPLIHDPCIFDPAELGEAIETVQDVIYLLPTVSESHPTKRAALVGILGAALARALDDQHSRAWYCKTIWKAWAAGVEGRAGLQILAAQLARLDIDRQEWSGLRRPAALLAKRLKAA</sequence>
<evidence type="ECO:0000256" key="1">
    <source>
        <dbReference type="SAM" id="MobiDB-lite"/>
    </source>
</evidence>
<comment type="caution">
    <text evidence="2">The sequence shown here is derived from an EMBL/GenBank/DDBJ whole genome shotgun (WGS) entry which is preliminary data.</text>
</comment>
<gene>
    <name evidence="2" type="ORF">ACFFLM_26610</name>
</gene>
<dbReference type="EMBL" id="JBHLYR010000101">
    <property type="protein sequence ID" value="MFB9995508.1"/>
    <property type="molecule type" value="Genomic_DNA"/>
</dbReference>
<evidence type="ECO:0008006" key="4">
    <source>
        <dbReference type="Google" id="ProtNLM"/>
    </source>
</evidence>
<evidence type="ECO:0000313" key="2">
    <source>
        <dbReference type="EMBL" id="MFB9995508.1"/>
    </source>
</evidence>
<feature type="region of interest" description="Disordered" evidence="1">
    <location>
        <begin position="1"/>
        <end position="47"/>
    </location>
</feature>
<name>A0ABV6B6W1_9DEIO</name>
<dbReference type="RefSeq" id="WP_380017516.1">
    <property type="nucleotide sequence ID" value="NZ_JBHLYR010000101.1"/>
</dbReference>
<accession>A0ABV6B6W1</accession>
<reference evidence="2 3" key="1">
    <citation type="submission" date="2024-09" db="EMBL/GenBank/DDBJ databases">
        <authorList>
            <person name="Sun Q."/>
            <person name="Mori K."/>
        </authorList>
    </citation>
    <scope>NUCLEOTIDE SEQUENCE [LARGE SCALE GENOMIC DNA]</scope>
    <source>
        <strain evidence="2 3">JCM 13503</strain>
    </source>
</reference>
<proteinExistence type="predicted"/>
<protein>
    <recommendedName>
        <fullName evidence="4">Replication protein</fullName>
    </recommendedName>
</protein>
<keyword evidence="3" id="KW-1185">Reference proteome</keyword>
<dbReference type="Proteomes" id="UP001589733">
    <property type="component" value="Unassembled WGS sequence"/>
</dbReference>
<feature type="compositionally biased region" description="Polar residues" evidence="1">
    <location>
        <begin position="25"/>
        <end position="37"/>
    </location>
</feature>
<organism evidence="2 3">
    <name type="scientific">Deinococcus oregonensis</name>
    <dbReference type="NCBI Taxonomy" id="1805970"/>
    <lineage>
        <taxon>Bacteria</taxon>
        <taxon>Thermotogati</taxon>
        <taxon>Deinococcota</taxon>
        <taxon>Deinococci</taxon>
        <taxon>Deinococcales</taxon>
        <taxon>Deinococcaceae</taxon>
        <taxon>Deinococcus</taxon>
    </lineage>
</organism>
<evidence type="ECO:0000313" key="3">
    <source>
        <dbReference type="Proteomes" id="UP001589733"/>
    </source>
</evidence>